<proteinExistence type="predicted"/>
<dbReference type="PANTHER" id="PTHR48081">
    <property type="entry name" value="AB HYDROLASE SUPERFAMILY PROTEIN C4A8.06C"/>
    <property type="match status" value="1"/>
</dbReference>
<protein>
    <submittedName>
        <fullName evidence="4">Acetyl esterase/lipase</fullName>
    </submittedName>
</protein>
<dbReference type="Gene3D" id="3.40.50.1820">
    <property type="entry name" value="alpha/beta hydrolase"/>
    <property type="match status" value="1"/>
</dbReference>
<accession>A0A1H7G7R7</accession>
<keyword evidence="1" id="KW-0378">Hydrolase</keyword>
<dbReference type="RefSeq" id="WP_089906131.1">
    <property type="nucleotide sequence ID" value="NZ_FOBB01000001.1"/>
</dbReference>
<evidence type="ECO:0000256" key="1">
    <source>
        <dbReference type="ARBA" id="ARBA00022801"/>
    </source>
</evidence>
<keyword evidence="5" id="KW-1185">Reference proteome</keyword>
<feature type="signal peptide" evidence="2">
    <location>
        <begin position="1"/>
        <end position="28"/>
    </location>
</feature>
<dbReference type="Pfam" id="PF20434">
    <property type="entry name" value="BD-FAE"/>
    <property type="match status" value="1"/>
</dbReference>
<evidence type="ECO:0000313" key="5">
    <source>
        <dbReference type="Proteomes" id="UP000198984"/>
    </source>
</evidence>
<organism evidence="4 5">
    <name type="scientific">Chitinophaga rupis</name>
    <dbReference type="NCBI Taxonomy" id="573321"/>
    <lineage>
        <taxon>Bacteria</taxon>
        <taxon>Pseudomonadati</taxon>
        <taxon>Bacteroidota</taxon>
        <taxon>Chitinophagia</taxon>
        <taxon>Chitinophagales</taxon>
        <taxon>Chitinophagaceae</taxon>
        <taxon>Chitinophaga</taxon>
    </lineage>
</organism>
<evidence type="ECO:0000259" key="3">
    <source>
        <dbReference type="Pfam" id="PF20434"/>
    </source>
</evidence>
<dbReference type="OrthoDB" id="9777975at2"/>
<dbReference type="SUPFAM" id="SSF53474">
    <property type="entry name" value="alpha/beta-Hydrolases"/>
    <property type="match status" value="1"/>
</dbReference>
<evidence type="ECO:0000313" key="4">
    <source>
        <dbReference type="EMBL" id="SEK34181.1"/>
    </source>
</evidence>
<feature type="chain" id="PRO_5011599358" evidence="2">
    <location>
        <begin position="29"/>
        <end position="297"/>
    </location>
</feature>
<keyword evidence="2" id="KW-0732">Signal</keyword>
<dbReference type="InterPro" id="IPR049492">
    <property type="entry name" value="BD-FAE-like_dom"/>
</dbReference>
<gene>
    <name evidence="4" type="ORF">SAMN04488505_10118</name>
</gene>
<dbReference type="Proteomes" id="UP000198984">
    <property type="component" value="Unassembled WGS sequence"/>
</dbReference>
<dbReference type="InterPro" id="IPR050300">
    <property type="entry name" value="GDXG_lipolytic_enzyme"/>
</dbReference>
<dbReference type="EMBL" id="FOBB01000001">
    <property type="protein sequence ID" value="SEK34181.1"/>
    <property type="molecule type" value="Genomic_DNA"/>
</dbReference>
<dbReference type="InterPro" id="IPR029058">
    <property type="entry name" value="AB_hydrolase_fold"/>
</dbReference>
<dbReference type="AlphaFoldDB" id="A0A1H7G7R7"/>
<feature type="domain" description="BD-FAE-like" evidence="3">
    <location>
        <begin position="61"/>
        <end position="256"/>
    </location>
</feature>
<dbReference type="PANTHER" id="PTHR48081:SF33">
    <property type="entry name" value="KYNURENINE FORMAMIDASE"/>
    <property type="match status" value="1"/>
</dbReference>
<name>A0A1H7G7R7_9BACT</name>
<evidence type="ECO:0000256" key="2">
    <source>
        <dbReference type="SAM" id="SignalP"/>
    </source>
</evidence>
<reference evidence="4 5" key="1">
    <citation type="submission" date="2016-10" db="EMBL/GenBank/DDBJ databases">
        <authorList>
            <person name="de Groot N.N."/>
        </authorList>
    </citation>
    <scope>NUCLEOTIDE SEQUENCE [LARGE SCALE GENOMIC DNA]</scope>
    <source>
        <strain evidence="4 5">DSM 21039</strain>
    </source>
</reference>
<dbReference type="GO" id="GO:0016787">
    <property type="term" value="F:hydrolase activity"/>
    <property type="evidence" value="ECO:0007669"/>
    <property type="project" value="UniProtKB-KW"/>
</dbReference>
<dbReference type="STRING" id="573321.SAMN04488505_10118"/>
<sequence length="297" mass="32192">MAISFSLKNNLSAWCLLLGMAVATVSCSKNDDVNEVNNPPATDTAATYLNQAYGTDAQQTMDIYLPPGRSRAATHCLIFIHGGAWTFGDKSEFTNTIDSLRRLNTPYACFNINYRLAAVGKNQYPAAEDDVQSALDYISKNSERFGVSASWILLGTSAGAHLSVLQAYKYNNGNIKGVVSLYGVYDLTKLFDQTETAVQVILTNVMGGIPAVKPQAYHDASPVNYVTPQSVPVLVMYGTQDPIAPPAQATGFIEKLKAQGVTYEQVSYPSEHGIPPAYAADAWTKIFAFINKYSTGK</sequence>